<evidence type="ECO:0000313" key="3">
    <source>
        <dbReference type="Proteomes" id="UP001239795"/>
    </source>
</evidence>
<gene>
    <name evidence="2" type="ORF">CMEL01_16690</name>
</gene>
<evidence type="ECO:0000313" key="2">
    <source>
        <dbReference type="EMBL" id="KAK1454507.1"/>
    </source>
</evidence>
<evidence type="ECO:0000256" key="1">
    <source>
        <dbReference type="SAM" id="MobiDB-lite"/>
    </source>
</evidence>
<comment type="caution">
    <text evidence="2">The sequence shown here is derived from an EMBL/GenBank/DDBJ whole genome shotgun (WGS) entry which is preliminary data.</text>
</comment>
<protein>
    <submittedName>
        <fullName evidence="2">Uncharacterized protein</fullName>
    </submittedName>
</protein>
<feature type="non-terminal residue" evidence="2">
    <location>
        <position position="1"/>
    </location>
</feature>
<dbReference type="AlphaFoldDB" id="A0AAI9XLD9"/>
<keyword evidence="3" id="KW-1185">Reference proteome</keyword>
<feature type="region of interest" description="Disordered" evidence="1">
    <location>
        <begin position="111"/>
        <end position="130"/>
    </location>
</feature>
<sequence>PESSPTINGKACQIFPGRLAFGAPPFTATEAAREIGCNLDCSSHRRGHILPKSACAAGPPTRREQAVITVGNVIPYSGPLCCPAVSAYSGYFALPLPSVLQQKSNLRLGTFEDGPHIPAQNSKSSRNLPDPCHGCDYC</sequence>
<dbReference type="EMBL" id="MLGG01000029">
    <property type="protein sequence ID" value="KAK1454507.1"/>
    <property type="molecule type" value="Genomic_DNA"/>
</dbReference>
<accession>A0AAI9XLD9</accession>
<organism evidence="2 3">
    <name type="scientific">Colletotrichum melonis</name>
    <dbReference type="NCBI Taxonomy" id="1209925"/>
    <lineage>
        <taxon>Eukaryota</taxon>
        <taxon>Fungi</taxon>
        <taxon>Dikarya</taxon>
        <taxon>Ascomycota</taxon>
        <taxon>Pezizomycotina</taxon>
        <taxon>Sordariomycetes</taxon>
        <taxon>Hypocreomycetidae</taxon>
        <taxon>Glomerellales</taxon>
        <taxon>Glomerellaceae</taxon>
        <taxon>Colletotrichum</taxon>
        <taxon>Colletotrichum acutatum species complex</taxon>
    </lineage>
</organism>
<name>A0AAI9XLD9_9PEZI</name>
<reference evidence="2 3" key="1">
    <citation type="submission" date="2016-10" db="EMBL/GenBank/DDBJ databases">
        <title>The genome sequence of Colletotrichum fioriniae PJ7.</title>
        <authorList>
            <person name="Baroncelli R."/>
        </authorList>
    </citation>
    <scope>NUCLEOTIDE SEQUENCE [LARGE SCALE GENOMIC DNA]</scope>
    <source>
        <strain evidence="2">Col 31</strain>
    </source>
</reference>
<proteinExistence type="predicted"/>
<dbReference type="Proteomes" id="UP001239795">
    <property type="component" value="Unassembled WGS sequence"/>
</dbReference>